<dbReference type="InterPro" id="IPR009050">
    <property type="entry name" value="Globin-like_sf"/>
</dbReference>
<keyword evidence="4 9" id="KW-0561">Oxygen transport</keyword>
<keyword evidence="6" id="KW-0408">Iron</keyword>
<dbReference type="CDD" id="cd01040">
    <property type="entry name" value="Mb-like"/>
    <property type="match status" value="1"/>
</dbReference>
<dbReference type="PANTHER" id="PTHR46458">
    <property type="entry name" value="BLR2807 PROTEIN"/>
    <property type="match status" value="1"/>
</dbReference>
<evidence type="ECO:0000256" key="8">
    <source>
        <dbReference type="ARBA" id="ARBA00030087"/>
    </source>
</evidence>
<accession>A0A2T7P177</accession>
<dbReference type="GO" id="GO:0020037">
    <property type="term" value="F:heme binding"/>
    <property type="evidence" value="ECO:0007669"/>
    <property type="project" value="InterPro"/>
</dbReference>
<dbReference type="InterPro" id="IPR050532">
    <property type="entry name" value="Globin-like_OT"/>
</dbReference>
<dbReference type="InterPro" id="IPR000971">
    <property type="entry name" value="Globin"/>
</dbReference>
<dbReference type="GO" id="GO:0005344">
    <property type="term" value="F:oxygen carrier activity"/>
    <property type="evidence" value="ECO:0007669"/>
    <property type="project" value="UniProtKB-KW"/>
</dbReference>
<dbReference type="PANTHER" id="PTHR46458:SF1">
    <property type="entry name" value="GEO09476P1"/>
    <property type="match status" value="1"/>
</dbReference>
<evidence type="ECO:0000256" key="5">
    <source>
        <dbReference type="ARBA" id="ARBA00022723"/>
    </source>
</evidence>
<evidence type="ECO:0000256" key="6">
    <source>
        <dbReference type="ARBA" id="ARBA00023004"/>
    </source>
</evidence>
<feature type="domain" description="Globin" evidence="10">
    <location>
        <begin position="51"/>
        <end position="137"/>
    </location>
</feature>
<evidence type="ECO:0000313" key="12">
    <source>
        <dbReference type="Proteomes" id="UP000245119"/>
    </source>
</evidence>
<dbReference type="AlphaFoldDB" id="A0A2T7P177"/>
<evidence type="ECO:0000256" key="3">
    <source>
        <dbReference type="ARBA" id="ARBA00022617"/>
    </source>
</evidence>
<evidence type="ECO:0000256" key="9">
    <source>
        <dbReference type="RuleBase" id="RU000356"/>
    </source>
</evidence>
<keyword evidence="3 9" id="KW-0349">Heme</keyword>
<evidence type="ECO:0000256" key="1">
    <source>
        <dbReference type="ARBA" id="ARBA00013895"/>
    </source>
</evidence>
<keyword evidence="12" id="KW-1185">Reference proteome</keyword>
<keyword evidence="7" id="KW-0514">Muscle protein</keyword>
<proteinExistence type="inferred from homology"/>
<name>A0A2T7P177_POMCA</name>
<evidence type="ECO:0000256" key="4">
    <source>
        <dbReference type="ARBA" id="ARBA00022621"/>
    </source>
</evidence>
<evidence type="ECO:0000313" key="11">
    <source>
        <dbReference type="EMBL" id="PVD27165.1"/>
    </source>
</evidence>
<keyword evidence="5" id="KW-0479">Metal-binding</keyword>
<keyword evidence="2 9" id="KW-0813">Transport</keyword>
<dbReference type="STRING" id="400727.A0A2T7P177"/>
<dbReference type="Gene3D" id="1.10.490.10">
    <property type="entry name" value="Globins"/>
    <property type="match status" value="1"/>
</dbReference>
<gene>
    <name evidence="11" type="ORF">C0Q70_12319</name>
</gene>
<evidence type="ECO:0000256" key="7">
    <source>
        <dbReference type="ARBA" id="ARBA00023179"/>
    </source>
</evidence>
<protein>
    <recommendedName>
        <fullName evidence="1">Globin</fullName>
    </recommendedName>
    <alternativeName>
        <fullName evidence="8">Myoglobin</fullName>
    </alternativeName>
</protein>
<dbReference type="EMBL" id="PZQS01000007">
    <property type="protein sequence ID" value="PVD27165.1"/>
    <property type="molecule type" value="Genomic_DNA"/>
</dbReference>
<dbReference type="GO" id="GO:0019825">
    <property type="term" value="F:oxygen binding"/>
    <property type="evidence" value="ECO:0007669"/>
    <property type="project" value="InterPro"/>
</dbReference>
<dbReference type="InterPro" id="IPR044399">
    <property type="entry name" value="Mb-like_M"/>
</dbReference>
<dbReference type="SUPFAM" id="SSF46458">
    <property type="entry name" value="Globin-like"/>
    <property type="match status" value="1"/>
</dbReference>
<comment type="caution">
    <text evidence="11">The sequence shown here is derived from an EMBL/GenBank/DDBJ whole genome shotgun (WGS) entry which is preliminary data.</text>
</comment>
<evidence type="ECO:0000256" key="2">
    <source>
        <dbReference type="ARBA" id="ARBA00022448"/>
    </source>
</evidence>
<evidence type="ECO:0000259" key="10">
    <source>
        <dbReference type="Pfam" id="PF00042"/>
    </source>
</evidence>
<sequence length="149" mass="17351">MVITRSWKCFYEKVCSFGVYEFLNLLTDLPEYEEAMRLIKLTSSYKFLSAMDFNAHFLSMLTIIEKCMARLEVDDLPLLEDILHKVGTDHIGRGVNPENFDLVIPPMVAGMKQMLEDKWTEKEDIAWTNFFTLMIHIMQEPAWSTSSIT</sequence>
<dbReference type="OrthoDB" id="436496at2759"/>
<dbReference type="InterPro" id="IPR012292">
    <property type="entry name" value="Globin/Proto"/>
</dbReference>
<dbReference type="GO" id="GO:0046872">
    <property type="term" value="F:metal ion binding"/>
    <property type="evidence" value="ECO:0007669"/>
    <property type="project" value="UniProtKB-KW"/>
</dbReference>
<reference evidence="11 12" key="1">
    <citation type="submission" date="2018-04" db="EMBL/GenBank/DDBJ databases">
        <title>The genome of golden apple snail Pomacea canaliculata provides insight into stress tolerance and invasive adaptation.</title>
        <authorList>
            <person name="Liu C."/>
            <person name="Liu B."/>
            <person name="Ren Y."/>
            <person name="Zhang Y."/>
            <person name="Wang H."/>
            <person name="Li S."/>
            <person name="Jiang F."/>
            <person name="Yin L."/>
            <person name="Zhang G."/>
            <person name="Qian W."/>
            <person name="Fan W."/>
        </authorList>
    </citation>
    <scope>NUCLEOTIDE SEQUENCE [LARGE SCALE GENOMIC DNA]</scope>
    <source>
        <strain evidence="11">SZHN2017</strain>
        <tissue evidence="11">Muscle</tissue>
    </source>
</reference>
<dbReference type="Proteomes" id="UP000245119">
    <property type="component" value="Linkage Group LG7"/>
</dbReference>
<organism evidence="11 12">
    <name type="scientific">Pomacea canaliculata</name>
    <name type="common">Golden apple snail</name>
    <dbReference type="NCBI Taxonomy" id="400727"/>
    <lineage>
        <taxon>Eukaryota</taxon>
        <taxon>Metazoa</taxon>
        <taxon>Spiralia</taxon>
        <taxon>Lophotrochozoa</taxon>
        <taxon>Mollusca</taxon>
        <taxon>Gastropoda</taxon>
        <taxon>Caenogastropoda</taxon>
        <taxon>Architaenioglossa</taxon>
        <taxon>Ampullarioidea</taxon>
        <taxon>Ampullariidae</taxon>
        <taxon>Pomacea</taxon>
    </lineage>
</organism>
<comment type="similarity">
    <text evidence="9">Belongs to the globin family.</text>
</comment>
<dbReference type="Pfam" id="PF00042">
    <property type="entry name" value="Globin"/>
    <property type="match status" value="1"/>
</dbReference>